<dbReference type="Proteomes" id="UP001489509">
    <property type="component" value="Unassembled WGS sequence"/>
</dbReference>
<evidence type="ECO:0000313" key="1">
    <source>
        <dbReference type="EMBL" id="MEQ2440130.1"/>
    </source>
</evidence>
<organism evidence="1 2">
    <name type="scientific">Solibaculum intestinale</name>
    <dbReference type="NCBI Taxonomy" id="3133165"/>
    <lineage>
        <taxon>Bacteria</taxon>
        <taxon>Bacillati</taxon>
        <taxon>Bacillota</taxon>
        <taxon>Clostridia</taxon>
        <taxon>Eubacteriales</taxon>
        <taxon>Oscillospiraceae</taxon>
        <taxon>Solibaculum</taxon>
    </lineage>
</organism>
<evidence type="ECO:0000313" key="2">
    <source>
        <dbReference type="Proteomes" id="UP001489509"/>
    </source>
</evidence>
<reference evidence="1 2" key="1">
    <citation type="submission" date="2024-03" db="EMBL/GenBank/DDBJ databases">
        <title>Human intestinal bacterial collection.</title>
        <authorList>
            <person name="Pauvert C."/>
            <person name="Hitch T.C.A."/>
            <person name="Clavel T."/>
        </authorList>
    </citation>
    <scope>NUCLEOTIDE SEQUENCE [LARGE SCALE GENOMIC DNA]</scope>
    <source>
        <strain evidence="1 2">CLA-JM-H44</strain>
    </source>
</reference>
<sequence length="219" mass="24516">MKEQTYTQFIQQLIDGFQPGEPILVRELGNRIAEAYAMEEKKACAAAAVAVKRLIDTGTCPNLRFFAKGVYYVTKQTVFGETGINKDKLIELKYLKDGTGYETGAAVMHKLGLTTLMPAERTFVSNSAQHRAKRDDALGIVIRAPRIPVNKENRFYLQFLDLLNMYDDVPVDAEDPYQLLGRFVQARGLDYGTLLHLADTHYNGNTIMKLAHVAGRQGV</sequence>
<gene>
    <name evidence="1" type="ORF">WMO26_04750</name>
</gene>
<comment type="caution">
    <text evidence="1">The sequence shown here is derived from an EMBL/GenBank/DDBJ whole genome shotgun (WGS) entry which is preliminary data.</text>
</comment>
<protein>
    <recommendedName>
        <fullName evidence="3">Restriction endonuclease</fullName>
    </recommendedName>
</protein>
<dbReference type="RefSeq" id="WP_349218517.1">
    <property type="nucleotide sequence ID" value="NZ_JBBMFD010000005.1"/>
</dbReference>
<name>A0ABV1E088_9FIRM</name>
<accession>A0ABV1E088</accession>
<proteinExistence type="predicted"/>
<keyword evidence="2" id="KW-1185">Reference proteome</keyword>
<evidence type="ECO:0008006" key="3">
    <source>
        <dbReference type="Google" id="ProtNLM"/>
    </source>
</evidence>
<dbReference type="EMBL" id="JBBMFD010000005">
    <property type="protein sequence ID" value="MEQ2440130.1"/>
    <property type="molecule type" value="Genomic_DNA"/>
</dbReference>